<keyword evidence="3" id="KW-1185">Reference proteome</keyword>
<proteinExistence type="predicted"/>
<evidence type="ECO:0000313" key="3">
    <source>
        <dbReference type="Proteomes" id="UP000266934"/>
    </source>
</evidence>
<protein>
    <submittedName>
        <fullName evidence="2">Uncharacterized protein</fullName>
    </submittedName>
</protein>
<dbReference type="KEGG" id="blag:BLTE_20250"/>
<dbReference type="OrthoDB" id="8245423at2"/>
<feature type="region of interest" description="Disordered" evidence="1">
    <location>
        <begin position="91"/>
        <end position="113"/>
    </location>
</feature>
<dbReference type="AlphaFoldDB" id="A0A348G1A7"/>
<evidence type="ECO:0000256" key="1">
    <source>
        <dbReference type="SAM" id="MobiDB-lite"/>
    </source>
</evidence>
<reference evidence="2 3" key="1">
    <citation type="submission" date="2018-08" db="EMBL/GenBank/DDBJ databases">
        <title>Complete genome sequencing of Blastochloris tepida GI.</title>
        <authorList>
            <person name="Tsukatani Y."/>
            <person name="Mori H."/>
        </authorList>
    </citation>
    <scope>NUCLEOTIDE SEQUENCE [LARGE SCALE GENOMIC DNA]</scope>
    <source>
        <strain evidence="2 3">GI</strain>
    </source>
</reference>
<name>A0A348G1A7_9HYPH</name>
<gene>
    <name evidence="2" type="ORF">BLTE_20250</name>
</gene>
<evidence type="ECO:0000313" key="2">
    <source>
        <dbReference type="EMBL" id="BBF93340.1"/>
    </source>
</evidence>
<dbReference type="Proteomes" id="UP000266934">
    <property type="component" value="Chromosome"/>
</dbReference>
<dbReference type="EMBL" id="AP018907">
    <property type="protein sequence ID" value="BBF93340.1"/>
    <property type="molecule type" value="Genomic_DNA"/>
</dbReference>
<dbReference type="RefSeq" id="WP_126400000.1">
    <property type="nucleotide sequence ID" value="NZ_AP018907.1"/>
</dbReference>
<accession>A0A348G1A7</accession>
<sequence length="113" mass="12568">MPQLWLTYEELAAFTNQTPEKAREGVIAAAWDRRRCHDGMTRVKLPLAFMADCICLMAERLQRSDNGFPEAGSQAARMEWLGRRLSESGMTVSIADTSAEPQPAARPDSRQAA</sequence>
<organism evidence="2 3">
    <name type="scientific">Blastochloris tepida</name>
    <dbReference type="NCBI Taxonomy" id="2233851"/>
    <lineage>
        <taxon>Bacteria</taxon>
        <taxon>Pseudomonadati</taxon>
        <taxon>Pseudomonadota</taxon>
        <taxon>Alphaproteobacteria</taxon>
        <taxon>Hyphomicrobiales</taxon>
        <taxon>Blastochloridaceae</taxon>
        <taxon>Blastochloris</taxon>
    </lineage>
</organism>
<feature type="compositionally biased region" description="Polar residues" evidence="1">
    <location>
        <begin position="91"/>
        <end position="100"/>
    </location>
</feature>